<evidence type="ECO:0000256" key="2">
    <source>
        <dbReference type="ARBA" id="ARBA00023239"/>
    </source>
</evidence>
<dbReference type="PANTHER" id="PTHR12935:SF0">
    <property type="entry name" value="GAMMA-GLUTAMYLCYCLOTRANSFERASE"/>
    <property type="match status" value="1"/>
</dbReference>
<dbReference type="AlphaFoldDB" id="A0A9W9T7I2"/>
<feature type="binding site" evidence="4">
    <location>
        <begin position="8"/>
        <end position="13"/>
    </location>
    <ligand>
        <name>substrate</name>
    </ligand>
</feature>
<keyword evidence="6" id="KW-1185">Reference proteome</keyword>
<dbReference type="EMBL" id="JAPQKR010000008">
    <property type="protein sequence ID" value="KAJ5212194.1"/>
    <property type="molecule type" value="Genomic_DNA"/>
</dbReference>
<dbReference type="InterPro" id="IPR017939">
    <property type="entry name" value="G-Glutamylcylcotransferase"/>
</dbReference>
<dbReference type="EC" id="4.3.2.9" evidence="1"/>
<dbReference type="OrthoDB" id="2017317at2759"/>
<sequence length="235" mass="27006">MADNQKWYFAYGSNMLSDVFIRRRKIQPLRSEVAVIKTHTLCFNIMGVPYTDPAMGGLRPAEEQDLPVYGVAYLLSSEDMRQMIVSEGGGIAYKTELLSATLQSDGSEVNVNTLMGRHIIPRSYERLPSGRYMSLLIRGASEHSLPDLYQKRLLSQQTFIPGQGCRFKVGKWLFDGFWQRVAYWIEKGVGKFKDGEGNVPPWFLLVFDFLLWTMWYYHDYAHGVIWGRGDGLNRK</sequence>
<feature type="binding site" evidence="4">
    <location>
        <position position="132"/>
    </location>
    <ligand>
        <name>substrate</name>
    </ligand>
</feature>
<organism evidence="5 6">
    <name type="scientific">Penicillium cinerascens</name>
    <dbReference type="NCBI Taxonomy" id="70096"/>
    <lineage>
        <taxon>Eukaryota</taxon>
        <taxon>Fungi</taxon>
        <taxon>Dikarya</taxon>
        <taxon>Ascomycota</taxon>
        <taxon>Pezizomycotina</taxon>
        <taxon>Eurotiomycetes</taxon>
        <taxon>Eurotiomycetidae</taxon>
        <taxon>Eurotiales</taxon>
        <taxon>Aspergillaceae</taxon>
        <taxon>Penicillium</taxon>
    </lineage>
</organism>
<accession>A0A9W9T7I2</accession>
<dbReference type="InterPro" id="IPR036568">
    <property type="entry name" value="GGCT-like_sf"/>
</dbReference>
<dbReference type="GO" id="GO:0003839">
    <property type="term" value="F:gamma-glutamylcyclotransferase activity"/>
    <property type="evidence" value="ECO:0007669"/>
    <property type="project" value="UniProtKB-EC"/>
</dbReference>
<dbReference type="CDD" id="cd06661">
    <property type="entry name" value="GGCT_like"/>
    <property type="match status" value="1"/>
</dbReference>
<comment type="caution">
    <text evidence="5">The sequence shown here is derived from an EMBL/GenBank/DDBJ whole genome shotgun (WGS) entry which is preliminary data.</text>
</comment>
<dbReference type="GeneID" id="83178203"/>
<dbReference type="Gene3D" id="3.10.490.10">
    <property type="entry name" value="Gamma-glutamyl cyclotransferase-like"/>
    <property type="match status" value="1"/>
</dbReference>
<reference evidence="5" key="2">
    <citation type="journal article" date="2023" name="IMA Fungus">
        <title>Comparative genomic study of the Penicillium genus elucidates a diverse pangenome and 15 lateral gene transfer events.</title>
        <authorList>
            <person name="Petersen C."/>
            <person name="Sorensen T."/>
            <person name="Nielsen M.R."/>
            <person name="Sondergaard T.E."/>
            <person name="Sorensen J.L."/>
            <person name="Fitzpatrick D.A."/>
            <person name="Frisvad J.C."/>
            <person name="Nielsen K.L."/>
        </authorList>
    </citation>
    <scope>NUCLEOTIDE SEQUENCE</scope>
    <source>
        <strain evidence="5">IBT 15544</strain>
    </source>
</reference>
<evidence type="ECO:0000256" key="3">
    <source>
        <dbReference type="PIRSR" id="PIRSR617939-1"/>
    </source>
</evidence>
<gene>
    <name evidence="5" type="ORF">N7498_003840</name>
</gene>
<dbReference type="Proteomes" id="UP001150904">
    <property type="component" value="Unassembled WGS sequence"/>
</dbReference>
<dbReference type="InterPro" id="IPR013024">
    <property type="entry name" value="GGCT-like"/>
</dbReference>
<name>A0A9W9T7I2_9EURO</name>
<reference evidence="5" key="1">
    <citation type="submission" date="2022-12" db="EMBL/GenBank/DDBJ databases">
        <authorList>
            <person name="Petersen C."/>
        </authorList>
    </citation>
    <scope>NUCLEOTIDE SEQUENCE</scope>
    <source>
        <strain evidence="5">IBT 15544</strain>
    </source>
</reference>
<keyword evidence="2" id="KW-0456">Lyase</keyword>
<evidence type="ECO:0000256" key="4">
    <source>
        <dbReference type="PIRSR" id="PIRSR617939-2"/>
    </source>
</evidence>
<dbReference type="SUPFAM" id="SSF110857">
    <property type="entry name" value="Gamma-glutamyl cyclotransferase-like"/>
    <property type="match status" value="1"/>
</dbReference>
<evidence type="ECO:0000313" key="6">
    <source>
        <dbReference type="Proteomes" id="UP001150904"/>
    </source>
</evidence>
<evidence type="ECO:0000256" key="1">
    <source>
        <dbReference type="ARBA" id="ARBA00012346"/>
    </source>
</evidence>
<evidence type="ECO:0000313" key="5">
    <source>
        <dbReference type="EMBL" id="KAJ5212194.1"/>
    </source>
</evidence>
<protein>
    <recommendedName>
        <fullName evidence="1">gamma-glutamylcyclotransferase</fullName>
        <ecNumber evidence="1">4.3.2.9</ecNumber>
    </recommendedName>
</protein>
<proteinExistence type="predicted"/>
<dbReference type="PANTHER" id="PTHR12935">
    <property type="entry name" value="GAMMA-GLUTAMYLCYCLOTRANSFERASE"/>
    <property type="match status" value="1"/>
</dbReference>
<feature type="active site" description="Proton acceptor" evidence="3">
    <location>
        <position position="87"/>
    </location>
</feature>
<dbReference type="RefSeq" id="XP_058310364.1">
    <property type="nucleotide sequence ID" value="XM_058450902.1"/>
</dbReference>